<accession>A0A923LGC5</accession>
<dbReference type="AlphaFoldDB" id="A0A923LGC5"/>
<keyword evidence="3 5" id="KW-0808">Transferase</keyword>
<dbReference type="CDD" id="cd02022">
    <property type="entry name" value="DPCK"/>
    <property type="match status" value="1"/>
</dbReference>
<keyword evidence="3" id="KW-0173">Coenzyme A biosynthesis</keyword>
<organism evidence="5 6">
    <name type="scientific">Mediterraneibacter hominis</name>
    <dbReference type="NCBI Taxonomy" id="2763054"/>
    <lineage>
        <taxon>Bacteria</taxon>
        <taxon>Bacillati</taxon>
        <taxon>Bacillota</taxon>
        <taxon>Clostridia</taxon>
        <taxon>Lachnospirales</taxon>
        <taxon>Lachnospiraceae</taxon>
        <taxon>Mediterraneibacter</taxon>
    </lineage>
</organism>
<evidence type="ECO:0000313" key="6">
    <source>
        <dbReference type="Proteomes" id="UP000652477"/>
    </source>
</evidence>
<feature type="binding site" evidence="3">
    <location>
        <begin position="11"/>
        <end position="16"/>
    </location>
    <ligand>
        <name>ATP</name>
        <dbReference type="ChEBI" id="CHEBI:30616"/>
    </ligand>
</feature>
<comment type="subcellular location">
    <subcellularLocation>
        <location evidence="3">Cytoplasm</location>
    </subcellularLocation>
</comment>
<dbReference type="GO" id="GO:0005524">
    <property type="term" value="F:ATP binding"/>
    <property type="evidence" value="ECO:0007669"/>
    <property type="project" value="UniProtKB-UniRule"/>
</dbReference>
<dbReference type="PANTHER" id="PTHR10695:SF46">
    <property type="entry name" value="BIFUNCTIONAL COENZYME A SYNTHASE-RELATED"/>
    <property type="match status" value="1"/>
</dbReference>
<comment type="caution">
    <text evidence="5">The sequence shown here is derived from an EMBL/GenBank/DDBJ whole genome shotgun (WGS) entry which is preliminary data.</text>
</comment>
<dbReference type="GO" id="GO:0015937">
    <property type="term" value="P:coenzyme A biosynthetic process"/>
    <property type="evidence" value="ECO:0007669"/>
    <property type="project" value="UniProtKB-UniRule"/>
</dbReference>
<dbReference type="EC" id="2.7.1.24" evidence="3 4"/>
<dbReference type="Proteomes" id="UP000652477">
    <property type="component" value="Unassembled WGS sequence"/>
</dbReference>
<dbReference type="NCBIfam" id="TIGR00152">
    <property type="entry name" value="dephospho-CoA kinase"/>
    <property type="match status" value="1"/>
</dbReference>
<dbReference type="Pfam" id="PF01121">
    <property type="entry name" value="CoaE"/>
    <property type="match status" value="1"/>
</dbReference>
<dbReference type="PROSITE" id="PS51219">
    <property type="entry name" value="DPCK"/>
    <property type="match status" value="1"/>
</dbReference>
<dbReference type="Gene3D" id="3.40.50.300">
    <property type="entry name" value="P-loop containing nucleotide triphosphate hydrolases"/>
    <property type="match status" value="1"/>
</dbReference>
<dbReference type="PANTHER" id="PTHR10695">
    <property type="entry name" value="DEPHOSPHO-COA KINASE-RELATED"/>
    <property type="match status" value="1"/>
</dbReference>
<dbReference type="HAMAP" id="MF_00376">
    <property type="entry name" value="Dephospho_CoA_kinase"/>
    <property type="match status" value="1"/>
</dbReference>
<comment type="similarity">
    <text evidence="3">Belongs to the CoaE family.</text>
</comment>
<dbReference type="InterPro" id="IPR001977">
    <property type="entry name" value="Depp_CoAkinase"/>
</dbReference>
<gene>
    <name evidence="3" type="primary">coaE</name>
    <name evidence="5" type="ORF">H8S37_01660</name>
</gene>
<comment type="function">
    <text evidence="3">Catalyzes the phosphorylation of the 3'-hydroxyl group of dephosphocoenzyme A to form coenzyme A.</text>
</comment>
<evidence type="ECO:0000256" key="4">
    <source>
        <dbReference type="NCBIfam" id="TIGR00152"/>
    </source>
</evidence>
<dbReference type="EMBL" id="JACOPF010000001">
    <property type="protein sequence ID" value="MBC5687642.1"/>
    <property type="molecule type" value="Genomic_DNA"/>
</dbReference>
<dbReference type="GO" id="GO:0004140">
    <property type="term" value="F:dephospho-CoA kinase activity"/>
    <property type="evidence" value="ECO:0007669"/>
    <property type="project" value="UniProtKB-UniRule"/>
</dbReference>
<evidence type="ECO:0000256" key="2">
    <source>
        <dbReference type="ARBA" id="ARBA00022840"/>
    </source>
</evidence>
<keyword evidence="6" id="KW-1185">Reference proteome</keyword>
<proteinExistence type="inferred from homology"/>
<keyword evidence="3 5" id="KW-0418">Kinase</keyword>
<reference evidence="5" key="1">
    <citation type="submission" date="2020-08" db="EMBL/GenBank/DDBJ databases">
        <title>Genome public.</title>
        <authorList>
            <person name="Liu C."/>
            <person name="Sun Q."/>
        </authorList>
    </citation>
    <scope>NUCLEOTIDE SEQUENCE</scope>
    <source>
        <strain evidence="5">NSJ-55</strain>
    </source>
</reference>
<evidence type="ECO:0000256" key="1">
    <source>
        <dbReference type="ARBA" id="ARBA00022741"/>
    </source>
</evidence>
<dbReference type="InterPro" id="IPR027417">
    <property type="entry name" value="P-loop_NTPase"/>
</dbReference>
<keyword evidence="2 3" id="KW-0067">ATP-binding</keyword>
<dbReference type="GO" id="GO:0005737">
    <property type="term" value="C:cytoplasm"/>
    <property type="evidence" value="ECO:0007669"/>
    <property type="project" value="UniProtKB-SubCell"/>
</dbReference>
<evidence type="ECO:0000313" key="5">
    <source>
        <dbReference type="EMBL" id="MBC5687642.1"/>
    </source>
</evidence>
<comment type="catalytic activity">
    <reaction evidence="3">
        <text>3'-dephospho-CoA + ATP = ADP + CoA + H(+)</text>
        <dbReference type="Rhea" id="RHEA:18245"/>
        <dbReference type="ChEBI" id="CHEBI:15378"/>
        <dbReference type="ChEBI" id="CHEBI:30616"/>
        <dbReference type="ChEBI" id="CHEBI:57287"/>
        <dbReference type="ChEBI" id="CHEBI:57328"/>
        <dbReference type="ChEBI" id="CHEBI:456216"/>
        <dbReference type="EC" id="2.7.1.24"/>
    </reaction>
</comment>
<keyword evidence="1 3" id="KW-0547">Nucleotide-binding</keyword>
<dbReference type="SUPFAM" id="SSF52540">
    <property type="entry name" value="P-loop containing nucleoside triphosphate hydrolases"/>
    <property type="match status" value="1"/>
</dbReference>
<protein>
    <recommendedName>
        <fullName evidence="3 4">Dephospho-CoA kinase</fullName>
        <ecNumber evidence="3 4">2.7.1.24</ecNumber>
    </recommendedName>
    <alternativeName>
        <fullName evidence="3">Dephosphocoenzyme A kinase</fullName>
    </alternativeName>
</protein>
<evidence type="ECO:0000256" key="3">
    <source>
        <dbReference type="HAMAP-Rule" id="MF_00376"/>
    </source>
</evidence>
<name>A0A923LGC5_9FIRM</name>
<sequence>MKIIGVTGGIGSGKSEVLLLLKTKYKAYVCQLDEVAKNLQRRGTDCYRKIIAEFGEDVLRADGELERQKLSEKVFENADKLKVLNEIVHPEVKAWVCSDIERQKKKGQKFYVIEAALLIEAGYKDICDEIWYIYVPEKIRMERLKMSRGYTEEKTKKIFASQLSEETFRENCTIVIDNSGTFENTVRQIGDRLL</sequence>
<comment type="pathway">
    <text evidence="3">Cofactor biosynthesis; coenzyme A biosynthesis; CoA from (R)-pantothenate: step 5/5.</text>
</comment>
<keyword evidence="3" id="KW-0963">Cytoplasm</keyword>